<dbReference type="SUPFAM" id="SSF50985">
    <property type="entry name" value="RCC1/BLIP-II"/>
    <property type="match status" value="1"/>
</dbReference>
<dbReference type="GO" id="GO:0008582">
    <property type="term" value="P:regulation of synaptic assembly at neuromuscular junction"/>
    <property type="evidence" value="ECO:0007669"/>
    <property type="project" value="TreeGrafter"/>
</dbReference>
<dbReference type="PROSITE" id="PS50012">
    <property type="entry name" value="RCC1_3"/>
    <property type="match status" value="1"/>
</dbReference>
<reference evidence="3" key="1">
    <citation type="journal article" date="2013" name="Genome Biol.">
        <title>Draft genome of the mountain pine beetle, Dendroctonus ponderosae Hopkins, a major forest pest.</title>
        <authorList>
            <person name="Keeling C.I."/>
            <person name="Yuen M.M."/>
            <person name="Liao N.Y."/>
            <person name="Docking T.R."/>
            <person name="Chan S.K."/>
            <person name="Taylor G.A."/>
            <person name="Palmquist D.L."/>
            <person name="Jackman S.D."/>
            <person name="Nguyen A."/>
            <person name="Li M."/>
            <person name="Henderson H."/>
            <person name="Janes J.K."/>
            <person name="Zhao Y."/>
            <person name="Pandoh P."/>
            <person name="Moore R."/>
            <person name="Sperling F.A."/>
            <person name="Huber D.P."/>
            <person name="Birol I."/>
            <person name="Jones S.J."/>
            <person name="Bohlmann J."/>
        </authorList>
    </citation>
    <scope>NUCLEOTIDE SEQUENCE</scope>
</reference>
<gene>
    <name evidence="3" type="ORF">YQE_11103</name>
</gene>
<feature type="compositionally biased region" description="Low complexity" evidence="2">
    <location>
        <begin position="973"/>
        <end position="983"/>
    </location>
</feature>
<dbReference type="Pfam" id="PF08005">
    <property type="entry name" value="PHR"/>
    <property type="match status" value="2"/>
</dbReference>
<feature type="region of interest" description="Disordered" evidence="2">
    <location>
        <begin position="1652"/>
        <end position="1672"/>
    </location>
</feature>
<keyword evidence="1" id="KW-0833">Ubl conjugation pathway</keyword>
<dbReference type="PROSITE" id="PS00626">
    <property type="entry name" value="RCC1_2"/>
    <property type="match status" value="1"/>
</dbReference>
<dbReference type="OMA" id="QHVVMVM"/>
<dbReference type="GO" id="GO:0005886">
    <property type="term" value="C:plasma membrane"/>
    <property type="evidence" value="ECO:0007669"/>
    <property type="project" value="TreeGrafter"/>
</dbReference>
<name>N6TSK4_DENPD</name>
<dbReference type="InterPro" id="IPR011044">
    <property type="entry name" value="Quino_amine_DH_bsu"/>
</dbReference>
<dbReference type="InterPro" id="IPR012983">
    <property type="entry name" value="PHR"/>
</dbReference>
<dbReference type="PRINTS" id="PR00633">
    <property type="entry name" value="RCCNDNSATION"/>
</dbReference>
<evidence type="ECO:0000313" key="3">
    <source>
        <dbReference type="EMBL" id="ENN72240.1"/>
    </source>
</evidence>
<dbReference type="GO" id="GO:0005634">
    <property type="term" value="C:nucleus"/>
    <property type="evidence" value="ECO:0007669"/>
    <property type="project" value="TreeGrafter"/>
</dbReference>
<feature type="region of interest" description="Disordered" evidence="2">
    <location>
        <begin position="963"/>
        <end position="985"/>
    </location>
</feature>
<evidence type="ECO:0000256" key="1">
    <source>
        <dbReference type="ARBA" id="ARBA00022786"/>
    </source>
</evidence>
<feature type="compositionally biased region" description="Low complexity" evidence="2">
    <location>
        <begin position="1652"/>
        <end position="1661"/>
    </location>
</feature>
<dbReference type="InterPro" id="IPR038648">
    <property type="entry name" value="PHR_sf"/>
</dbReference>
<accession>N6TSK4</accession>
<feature type="compositionally biased region" description="Polar residues" evidence="2">
    <location>
        <begin position="1662"/>
        <end position="1672"/>
    </location>
</feature>
<dbReference type="GO" id="GO:0061630">
    <property type="term" value="F:ubiquitin protein ligase activity"/>
    <property type="evidence" value="ECO:0007669"/>
    <property type="project" value="TreeGrafter"/>
</dbReference>
<dbReference type="Gene3D" id="2.60.120.820">
    <property type="entry name" value="PHR domain"/>
    <property type="match status" value="2"/>
</dbReference>
<dbReference type="InterPro" id="IPR009091">
    <property type="entry name" value="RCC1/BLIP-II"/>
</dbReference>
<dbReference type="SUPFAM" id="SSF50969">
    <property type="entry name" value="YVTN repeat-like/Quinoprotein amine dehydrogenase"/>
    <property type="match status" value="1"/>
</dbReference>
<organism evidence="3">
    <name type="scientific">Dendroctonus ponderosae</name>
    <name type="common">Mountain pine beetle</name>
    <dbReference type="NCBI Taxonomy" id="77166"/>
    <lineage>
        <taxon>Eukaryota</taxon>
        <taxon>Metazoa</taxon>
        <taxon>Ecdysozoa</taxon>
        <taxon>Arthropoda</taxon>
        <taxon>Hexapoda</taxon>
        <taxon>Insecta</taxon>
        <taxon>Pterygota</taxon>
        <taxon>Neoptera</taxon>
        <taxon>Endopterygota</taxon>
        <taxon>Coleoptera</taxon>
        <taxon>Polyphaga</taxon>
        <taxon>Cucujiformia</taxon>
        <taxon>Curculionidae</taxon>
        <taxon>Scolytinae</taxon>
        <taxon>Dendroctonus</taxon>
    </lineage>
</organism>
<feature type="non-terminal residue" evidence="3">
    <location>
        <position position="1"/>
    </location>
</feature>
<dbReference type="PANTHER" id="PTHR45943">
    <property type="entry name" value="E3 UBIQUITIN-PROTEIN LIGASE MYCBP2"/>
    <property type="match status" value="1"/>
</dbReference>
<evidence type="ECO:0000256" key="2">
    <source>
        <dbReference type="SAM" id="MobiDB-lite"/>
    </source>
</evidence>
<dbReference type="HOGENOM" id="CLU_000281_0_0_1"/>
<protein>
    <submittedName>
        <fullName evidence="3">Uncharacterized protein</fullName>
    </submittedName>
</protein>
<dbReference type="PANTHER" id="PTHR45943:SF1">
    <property type="entry name" value="E3 UBIQUITIN-PROTEIN LIGASE MYCBP2"/>
    <property type="match status" value="1"/>
</dbReference>
<dbReference type="EMBL" id="KB741231">
    <property type="protein sequence ID" value="ENN72240.1"/>
    <property type="molecule type" value="Genomic_DNA"/>
</dbReference>
<proteinExistence type="predicted"/>
<dbReference type="OrthoDB" id="6050183at2759"/>
<dbReference type="Pfam" id="PF13540">
    <property type="entry name" value="RCC1_2"/>
    <property type="match status" value="3"/>
</dbReference>
<dbReference type="Gene3D" id="2.130.10.30">
    <property type="entry name" value="Regulator of chromosome condensation 1/beta-lactamase-inhibitor protein II"/>
    <property type="match status" value="2"/>
</dbReference>
<dbReference type="GO" id="GO:0007411">
    <property type="term" value="P:axon guidance"/>
    <property type="evidence" value="ECO:0007669"/>
    <property type="project" value="TreeGrafter"/>
</dbReference>
<sequence>MLPEANNYAILYHRSYKVNPEGFRKRLDWKKMKKKSAKARSKKKLELLFDNDLQASPELELPPNASTFAVFASVRLAVLDRWMRTTTQEHLQSSCSFPLVDQSEFESDTEDNTQSSTYLPMKVSKVVGLGLKSVFELIKESRASHPGLCTRALLALLDVLQGQSPEGLKSEPSDITGPLFDLLLDLATSHGPESSVPNDGTHLTAVACACLLSLVVVKGDTGKYLSAAAALLMCPRALSVQNIQMPVVLSSLQRSIHAVLLGKMIRPDWLTHGVPTTSKIDSFLITTSADLHNLAIAPRSLAFDGQYLYLFSSRGLFKIGSGYGGTVKGHVVQWKPDFYPKDTGGLVFCGGKLYLKLTGRRGSEFLIVDRSNLLISGSVPLHSRDVSATVVFSDGEYLGTISAAKDDGFVVRILNQTVSPAALVSELPLKLARKCVESLGYAPFEEEANACTISTNTEEEIATICSGKDFGLLRTVTGKVLYTGKSAALGIKQAGVRTGKWSELILTKSPKIAHISVGHDGLHAVLITDDGAVFFTGTARRGEDGDQNKVRRQPKPVKPKKMIKVDGLHVVTGACNNGTTALVTRDGELLIFGKDTTHADSSTGVVPALKGECVTQVALGKAHGIALTSKGQVYTFGINNKFQCGREFAKANTKDCHPILVVAMDTGPVQEEQDYFEDVEALQQKDSDNMAGGSEGNVGEDAQQNICTPGSHAWHEDLCMVCTMCRECTGYSISCLSSMSSERNPGQECGCGEGDSGCAICGCCRICAREVVDNSELADLAGMMRDNKIIPAKQRTKLHEQIQCRLEDRKSKSKKSGAGSSKQVAKLKSLLATPTHKASSAVRQNNLLGTVKEQTGSDVERDAARVACLPPANLLLPSDSPVVQIACGLHHSVLLLQNGQVLTFGSNLYGQLGCGDILAKNSIQSVKLPTSAVHVAAGSNHTVILSSKGEVFTCGNAEKGQLGRLPSPVGPESSQLGQSSSSSRYANPRTPWYSIAGAIPNVGPRFESHGGGWGYSGHSIEAIRFMADTDILLGGFGLFGGRGEYTAKLKLLDIGPNGGEQEVDGELLTETEEVPYECGPRQKYAMLFEEPVQLQAHRWYVAWCRISGPSSDCGSSGQTMVTTEDQVLFYFKSSKKSNNGTDVNAGQIPQLLYKIVSPENQSPPRQTEVVEPIHILSKEFSRTVTKECFQSLLSLLQWSWNTFKWGIMEGSAVKNFYTNLELERLVYISTSSLRLLCTYTNEIYPRQVTRKSPLENVHLAKCIGDVRSLLKQILSDNVPLQMQSKKSCKSKPYNLSLMNQILHECHNTFVSCFHAFYPTAYLKWTCLCDLLAETDEAYNPHSSSNTQMLLSAVLCALSSPSIRLRSTFPLLGSSQSADNSFNRGLSPSDNTGHPMMSVSDSHSYPILVEQMSYRSQMESNYTGLSWTWTDVLERLINLVSDPIVRVLQKQTTIAPSDLSKYCCNLLGRVLAELVHQCSLTDENIKYAIRLRNHGGRTNNGDGGLNSVKGSDNTTFTFSTCSISFNGTTVTRGQIPILLYYSNPVECGKAATCKLEYQARKTALSMTSSIIENASKLLMLAREKVEEMSSASILSESCVVTILMPIVLSHISPLASSDPKSAVQVLGLIQELLPHVSALNLLGSSTPSLSSNRALNASNFSNQEGGDSKTTTTSNHCTWVESEHPYKPATVANYRVRFPCCVKWMSLEFDASCSTAQPEDSLQLYIPAFDLPSPFLSKGDGTLKSTLNDLDLASSPYWPVLHKFSGRYQPWPSNAVILPGNEVVFSLETASDYLKDDRASPYGFKCLVIGYEWPPDHSSFSGLKHLEAELAFLGGMCAASLMKKDLMLPVIGDEGEVDMEAAESTSAQIFADHSALLSKGLALSSPPSVTQALDGVLPYR</sequence>
<dbReference type="InterPro" id="IPR000408">
    <property type="entry name" value="Reg_chr_condens"/>
</dbReference>